<evidence type="ECO:0000256" key="5">
    <source>
        <dbReference type="ARBA" id="ARBA00022692"/>
    </source>
</evidence>
<dbReference type="SUPFAM" id="SSF56935">
    <property type="entry name" value="Porins"/>
    <property type="match status" value="1"/>
</dbReference>
<keyword evidence="6 11" id="KW-0732">Signal</keyword>
<comment type="caution">
    <text evidence="13">The sequence shown here is derived from an EMBL/GenBank/DDBJ whole genome shotgun (WGS) entry which is preliminary data.</text>
</comment>
<keyword evidence="3" id="KW-0813">Transport</keyword>
<comment type="subunit">
    <text evidence="2">Homotrimer.</text>
</comment>
<dbReference type="InterPro" id="IPR050298">
    <property type="entry name" value="Gram-neg_bact_OMP"/>
</dbReference>
<dbReference type="GO" id="GO:0015288">
    <property type="term" value="F:porin activity"/>
    <property type="evidence" value="ECO:0007669"/>
    <property type="project" value="UniProtKB-KW"/>
</dbReference>
<keyword evidence="8" id="KW-0626">Porin</keyword>
<keyword evidence="9" id="KW-0472">Membrane</keyword>
<evidence type="ECO:0000256" key="8">
    <source>
        <dbReference type="ARBA" id="ARBA00023114"/>
    </source>
</evidence>
<evidence type="ECO:0000256" key="10">
    <source>
        <dbReference type="ARBA" id="ARBA00023237"/>
    </source>
</evidence>
<evidence type="ECO:0000313" key="13">
    <source>
        <dbReference type="EMBL" id="GBO94634.1"/>
    </source>
</evidence>
<proteinExistence type="predicted"/>
<evidence type="ECO:0000256" key="3">
    <source>
        <dbReference type="ARBA" id="ARBA00022448"/>
    </source>
</evidence>
<evidence type="ECO:0000256" key="7">
    <source>
        <dbReference type="ARBA" id="ARBA00023065"/>
    </source>
</evidence>
<keyword evidence="5" id="KW-0812">Transmembrane</keyword>
<dbReference type="EMBL" id="BGZJ01000002">
    <property type="protein sequence ID" value="GBO94634.1"/>
    <property type="molecule type" value="Genomic_DNA"/>
</dbReference>
<evidence type="ECO:0000256" key="11">
    <source>
        <dbReference type="SAM" id="SignalP"/>
    </source>
</evidence>
<evidence type="ECO:0000256" key="4">
    <source>
        <dbReference type="ARBA" id="ARBA00022452"/>
    </source>
</evidence>
<dbReference type="GO" id="GO:0006811">
    <property type="term" value="P:monoatomic ion transport"/>
    <property type="evidence" value="ECO:0007669"/>
    <property type="project" value="UniProtKB-KW"/>
</dbReference>
<evidence type="ECO:0000256" key="9">
    <source>
        <dbReference type="ARBA" id="ARBA00023136"/>
    </source>
</evidence>
<organism evidence="13 14">
    <name type="scientific">Mesosutterella multiformis</name>
    <dbReference type="NCBI Taxonomy" id="2259133"/>
    <lineage>
        <taxon>Bacteria</taxon>
        <taxon>Pseudomonadati</taxon>
        <taxon>Pseudomonadota</taxon>
        <taxon>Betaproteobacteria</taxon>
        <taxon>Burkholderiales</taxon>
        <taxon>Sutterellaceae</taxon>
        <taxon>Mesosutterella</taxon>
    </lineage>
</organism>
<evidence type="ECO:0000256" key="1">
    <source>
        <dbReference type="ARBA" id="ARBA00004571"/>
    </source>
</evidence>
<dbReference type="GO" id="GO:0046930">
    <property type="term" value="C:pore complex"/>
    <property type="evidence" value="ECO:0007669"/>
    <property type="project" value="UniProtKB-KW"/>
</dbReference>
<evidence type="ECO:0000313" key="14">
    <source>
        <dbReference type="Proteomes" id="UP000266091"/>
    </source>
</evidence>
<gene>
    <name evidence="13" type="ORF">MESMUL_19880</name>
</gene>
<accession>A0A388SIT5</accession>
<dbReference type="GO" id="GO:0009279">
    <property type="term" value="C:cell outer membrane"/>
    <property type="evidence" value="ECO:0007669"/>
    <property type="project" value="UniProtKB-SubCell"/>
</dbReference>
<comment type="subcellular location">
    <subcellularLocation>
        <location evidence="1">Cell outer membrane</location>
        <topology evidence="1">Multi-pass membrane protein</topology>
    </subcellularLocation>
</comment>
<evidence type="ECO:0000259" key="12">
    <source>
        <dbReference type="Pfam" id="PF13609"/>
    </source>
</evidence>
<name>A0A388SIT5_9BURK</name>
<feature type="signal peptide" evidence="11">
    <location>
        <begin position="1"/>
        <end position="36"/>
    </location>
</feature>
<dbReference type="OrthoDB" id="5289162at2"/>
<sequence>MLSLRSGMKMHSSHFRIPAVTAAVLLASGISGAASAANVELYGSIDNGLRVTAARGIDGASSQTTVGMESGQWFPNLIGLKGSESLGNGYSVAFSLENRFNSDSRTFLEEGRLFDNQALLMVNTEKWTVAAGRMEGLSSTMGEFDLMCPMEPFEGGWAEAGGGNVFANIGLSANNAVAARVRPIAGLTVTGAYSLGVETEKPGFSAKRHYAAIGSSYQNDRLWAGFTYEVLTKGDAASKNDHVFKAGVNYDFGPVRAFIAYSYTKNHTWWGVNSDSNSYMLGFTAPAAGGLIRTSVQYFDGKSVKLADGTDFNADRTVASIGYTYPVSKRTTLWGVYSYSHGSKSLNRNSKSGYTMASTEERAEANRSLVSLGVTHFF</sequence>
<keyword evidence="7" id="KW-0406">Ion transport</keyword>
<feature type="domain" description="Porin" evidence="12">
    <location>
        <begin position="21"/>
        <end position="343"/>
    </location>
</feature>
<dbReference type="PANTHER" id="PTHR34501">
    <property type="entry name" value="PROTEIN YDDL-RELATED"/>
    <property type="match status" value="1"/>
</dbReference>
<dbReference type="CDD" id="cd00342">
    <property type="entry name" value="gram_neg_porins"/>
    <property type="match status" value="1"/>
</dbReference>
<evidence type="ECO:0000256" key="2">
    <source>
        <dbReference type="ARBA" id="ARBA00011233"/>
    </source>
</evidence>
<dbReference type="Proteomes" id="UP000266091">
    <property type="component" value="Unassembled WGS sequence"/>
</dbReference>
<dbReference type="PANTHER" id="PTHR34501:SF9">
    <property type="entry name" value="MAJOR OUTER MEMBRANE PROTEIN P.IA"/>
    <property type="match status" value="1"/>
</dbReference>
<keyword evidence="14" id="KW-1185">Reference proteome</keyword>
<dbReference type="InterPro" id="IPR023614">
    <property type="entry name" value="Porin_dom_sf"/>
</dbReference>
<keyword evidence="4" id="KW-1134">Transmembrane beta strand</keyword>
<dbReference type="Pfam" id="PF13609">
    <property type="entry name" value="Porin_4"/>
    <property type="match status" value="1"/>
</dbReference>
<keyword evidence="10" id="KW-0998">Cell outer membrane</keyword>
<evidence type="ECO:0000256" key="6">
    <source>
        <dbReference type="ARBA" id="ARBA00022729"/>
    </source>
</evidence>
<dbReference type="AlphaFoldDB" id="A0A388SIT5"/>
<feature type="chain" id="PRO_5017423557" evidence="11">
    <location>
        <begin position="37"/>
        <end position="378"/>
    </location>
</feature>
<reference evidence="13 14" key="1">
    <citation type="journal article" date="2018" name="Int. J. Syst. Evol. Microbiol.">
        <title>Mesosutterella multiformis gen. nov., sp. nov., a member of the family Sutterellaceae and Sutterella megalosphaeroides sp. nov., isolated from human faeces.</title>
        <authorList>
            <person name="Sakamoto M."/>
            <person name="Ikeyama N."/>
            <person name="Kunihiro T."/>
            <person name="Iino T."/>
            <person name="Yuki M."/>
            <person name="Ohkuma M."/>
        </authorList>
    </citation>
    <scope>NUCLEOTIDE SEQUENCE [LARGE SCALE GENOMIC DNA]</scope>
    <source>
        <strain evidence="13 14">4NBBH2</strain>
    </source>
</reference>
<dbReference type="InterPro" id="IPR033900">
    <property type="entry name" value="Gram_neg_porin_domain"/>
</dbReference>
<dbReference type="Gene3D" id="2.40.160.10">
    <property type="entry name" value="Porin"/>
    <property type="match status" value="1"/>
</dbReference>
<protein>
    <submittedName>
        <fullName evidence="13">Porin</fullName>
    </submittedName>
</protein>